<proteinExistence type="inferred from homology"/>
<dbReference type="SUPFAM" id="SSF55545">
    <property type="entry name" value="beta-N-acetylhexosaminidase-like domain"/>
    <property type="match status" value="1"/>
</dbReference>
<comment type="similarity">
    <text evidence="2">Belongs to the glycosyl hydrolase 20 family.</text>
</comment>
<protein>
    <recommendedName>
        <fullName evidence="3">beta-N-acetylhexosaminidase</fullName>
        <ecNumber evidence="3">3.2.1.52</ecNumber>
    </recommendedName>
</protein>
<dbReference type="Gene3D" id="3.30.379.10">
    <property type="entry name" value="Chitobiase/beta-hexosaminidase domain 2-like"/>
    <property type="match status" value="1"/>
</dbReference>
<dbReference type="CDD" id="cd06563">
    <property type="entry name" value="GH20_chitobiase-like"/>
    <property type="match status" value="1"/>
</dbReference>
<evidence type="ECO:0000256" key="2">
    <source>
        <dbReference type="ARBA" id="ARBA00006285"/>
    </source>
</evidence>
<dbReference type="EMBL" id="FONS01000001">
    <property type="protein sequence ID" value="SFE31995.1"/>
    <property type="molecule type" value="Genomic_DNA"/>
</dbReference>
<evidence type="ECO:0000256" key="6">
    <source>
        <dbReference type="PIRSR" id="PIRSR625705-1"/>
    </source>
</evidence>
<dbReference type="Proteomes" id="UP000183129">
    <property type="component" value="Unassembled WGS sequence"/>
</dbReference>
<gene>
    <name evidence="9" type="ORF">SAMN03003324_00073</name>
</gene>
<dbReference type="PRINTS" id="PR00738">
    <property type="entry name" value="GLHYDRLASE20"/>
</dbReference>
<dbReference type="InterPro" id="IPR029018">
    <property type="entry name" value="Hex-like_dom2"/>
</dbReference>
<dbReference type="Pfam" id="PF00728">
    <property type="entry name" value="Glyco_hydro_20"/>
    <property type="match status" value="1"/>
</dbReference>
<reference evidence="9 10" key="1">
    <citation type="submission" date="2016-10" db="EMBL/GenBank/DDBJ databases">
        <authorList>
            <person name="de Groot N.N."/>
        </authorList>
    </citation>
    <scope>NUCLEOTIDE SEQUENCE [LARGE SCALE GENOMIC DNA]</scope>
    <source>
        <strain evidence="9 10">ATCC 51969</strain>
    </source>
</reference>
<dbReference type="InterPro" id="IPR025705">
    <property type="entry name" value="Beta_hexosaminidase_sua/sub"/>
</dbReference>
<evidence type="ECO:0000256" key="4">
    <source>
        <dbReference type="ARBA" id="ARBA00022801"/>
    </source>
</evidence>
<evidence type="ECO:0000256" key="1">
    <source>
        <dbReference type="ARBA" id="ARBA00001231"/>
    </source>
</evidence>
<dbReference type="EC" id="3.2.1.52" evidence="3"/>
<evidence type="ECO:0000256" key="3">
    <source>
        <dbReference type="ARBA" id="ARBA00012663"/>
    </source>
</evidence>
<dbReference type="PANTHER" id="PTHR22600:SF57">
    <property type="entry name" value="BETA-N-ACETYLHEXOSAMINIDASE"/>
    <property type="match status" value="1"/>
</dbReference>
<keyword evidence="5" id="KW-0326">Glycosidase</keyword>
<dbReference type="GO" id="GO:0030203">
    <property type="term" value="P:glycosaminoglycan metabolic process"/>
    <property type="evidence" value="ECO:0007669"/>
    <property type="project" value="TreeGrafter"/>
</dbReference>
<dbReference type="InterPro" id="IPR015883">
    <property type="entry name" value="Glyco_hydro_20_cat"/>
</dbReference>
<sequence>MQMRQYKRMDPFRFARFTFLVIFLVLFFSQVVFSQEKDPRIAIIPVPAEMSVKSGSFIIQKSTHIFYDSAVSDQSHTFFNQYLNLIAGFRLGTTTSADTHGNIELRVDSKMVVQPEGYNLQVTDKRIIITGHDPAGTFYGLQTLQQLLQKDKNAQISVPLVTINDYPRFTYRGMHLDVSRHFFPVSSIKKWIDVLALYKINTFHWHLTDDQGWRIEIKQFPKLQDISSNRSETILGHKRSDPHIFDGKPYGGYYTQNEIREIVKYASDRNITVIPEIEMPGHAQATLAAYPGLGCTGGPYPTATYWGVFEDVYCAGKEETFDFLEKVLDEVLLLFPSTYIHIGGDECPKTRWQKCPSCQKRINDENLKDEHELQSYFIRRIEKYLAGKGRKIIGWDEILEGGLAPSATVMSWRGLEGGIAAAKMKHDVVMTPEKFVYLDYYQSLYENEQVAAGRYTPLSKLYGYEPIPAELDENEAKYIKGVQANLWSEYINNDQKAEYMMFPRMQALAEIAWSGKSQRDYPGFLKRLRSQEHILQTLNVNYFRHFDEIKGQTVFKANKPFLSLQTDLPGAEVRYTTNGDIPGRNSFLYTKPIIINRSQTIRAAVYGSGADSTRVFTQNFNINKATGRSVRLSNPSAGNFTPEYMGVLVNGITGSPLYNDGEWTGFSGDDLIATVDLGKRVSVSVVGISLLKYHWQKMWEPDLLTFEVSSDGKTFTEVFRQQEFKNEGVNTVRARIKPVSIQYVRVKARNKGTIPEGSYGAGGKAMLLADEIYIN</sequence>
<dbReference type="InterPro" id="IPR015882">
    <property type="entry name" value="HEX_bac_N"/>
</dbReference>
<dbReference type="Pfam" id="PF02838">
    <property type="entry name" value="Glyco_hydro_20b"/>
    <property type="match status" value="1"/>
</dbReference>
<feature type="domain" description="Glycoside hydrolase family 20 catalytic" evidence="7">
    <location>
        <begin position="169"/>
        <end position="515"/>
    </location>
</feature>
<dbReference type="GO" id="GO:0016020">
    <property type="term" value="C:membrane"/>
    <property type="evidence" value="ECO:0007669"/>
    <property type="project" value="TreeGrafter"/>
</dbReference>
<evidence type="ECO:0000259" key="8">
    <source>
        <dbReference type="Pfam" id="PF02838"/>
    </source>
</evidence>
<name>A0A1I1ZJZ4_9SPHI</name>
<comment type="catalytic activity">
    <reaction evidence="1">
        <text>Hydrolysis of terminal non-reducing N-acetyl-D-hexosamine residues in N-acetyl-beta-D-hexosaminides.</text>
        <dbReference type="EC" id="3.2.1.52"/>
    </reaction>
</comment>
<dbReference type="InterPro" id="IPR026876">
    <property type="entry name" value="Fn3_assoc_repeat"/>
</dbReference>
<evidence type="ECO:0000256" key="5">
    <source>
        <dbReference type="ARBA" id="ARBA00023295"/>
    </source>
</evidence>
<evidence type="ECO:0000313" key="9">
    <source>
        <dbReference type="EMBL" id="SFE31995.1"/>
    </source>
</evidence>
<dbReference type="Gene3D" id="2.60.120.260">
    <property type="entry name" value="Galactose-binding domain-like"/>
    <property type="match status" value="1"/>
</dbReference>
<dbReference type="SUPFAM" id="SSF51445">
    <property type="entry name" value="(Trans)glycosidases"/>
    <property type="match status" value="1"/>
</dbReference>
<dbReference type="STRING" id="34086.SAMN04488084_101618"/>
<feature type="domain" description="Beta-hexosaminidase bacterial type N-terminal" evidence="8">
    <location>
        <begin position="41"/>
        <end position="166"/>
    </location>
</feature>
<keyword evidence="4" id="KW-0378">Hydrolase</keyword>
<evidence type="ECO:0000313" key="10">
    <source>
        <dbReference type="Proteomes" id="UP000183129"/>
    </source>
</evidence>
<dbReference type="PANTHER" id="PTHR22600">
    <property type="entry name" value="BETA-HEXOSAMINIDASE"/>
    <property type="match status" value="1"/>
</dbReference>
<dbReference type="AlphaFoldDB" id="A0A1I1ZJZ4"/>
<dbReference type="RefSeq" id="WP_316930981.1">
    <property type="nucleotide sequence ID" value="NZ_FONS01000001.1"/>
</dbReference>
<evidence type="ECO:0000259" key="7">
    <source>
        <dbReference type="Pfam" id="PF00728"/>
    </source>
</evidence>
<feature type="active site" description="Proton donor" evidence="6">
    <location>
        <position position="346"/>
    </location>
</feature>
<dbReference type="InterPro" id="IPR017853">
    <property type="entry name" value="GH"/>
</dbReference>
<dbReference type="GO" id="GO:0004563">
    <property type="term" value="F:beta-N-acetylhexosaminidase activity"/>
    <property type="evidence" value="ECO:0007669"/>
    <property type="project" value="UniProtKB-EC"/>
</dbReference>
<dbReference type="GO" id="GO:0005975">
    <property type="term" value="P:carbohydrate metabolic process"/>
    <property type="evidence" value="ECO:0007669"/>
    <property type="project" value="InterPro"/>
</dbReference>
<dbReference type="Pfam" id="PF13287">
    <property type="entry name" value="Fn3_assoc"/>
    <property type="match status" value="1"/>
</dbReference>
<accession>A0A1I1ZJZ4</accession>
<dbReference type="Gene3D" id="3.20.20.80">
    <property type="entry name" value="Glycosidases"/>
    <property type="match status" value="1"/>
</dbReference>
<organism evidence="9 10">
    <name type="scientific">Pedobacter antarcticus</name>
    <dbReference type="NCBI Taxonomy" id="34086"/>
    <lineage>
        <taxon>Bacteria</taxon>
        <taxon>Pseudomonadati</taxon>
        <taxon>Bacteroidota</taxon>
        <taxon>Sphingobacteriia</taxon>
        <taxon>Sphingobacteriales</taxon>
        <taxon>Sphingobacteriaceae</taxon>
        <taxon>Pedobacter</taxon>
    </lineage>
</organism>